<dbReference type="InterPro" id="IPR051265">
    <property type="entry name" value="HIBADH-related_NP60_sf"/>
</dbReference>
<dbReference type="Pfam" id="PF03446">
    <property type="entry name" value="NAD_binding_2"/>
    <property type="match status" value="1"/>
</dbReference>
<dbReference type="Gene3D" id="1.10.1040.10">
    <property type="entry name" value="N-(1-d-carboxylethyl)-l-norvaline Dehydrogenase, domain 2"/>
    <property type="match status" value="1"/>
</dbReference>
<dbReference type="PANTHER" id="PTHR43580:SF2">
    <property type="entry name" value="CYTOKINE-LIKE NUCLEAR FACTOR N-PAC"/>
    <property type="match status" value="1"/>
</dbReference>
<dbReference type="InterPro" id="IPR008927">
    <property type="entry name" value="6-PGluconate_DH-like_C_sf"/>
</dbReference>
<feature type="domain" description="6-phosphogluconate dehydrogenase NADP-binding" evidence="4">
    <location>
        <begin position="5"/>
        <end position="158"/>
    </location>
</feature>
<reference evidence="6 7" key="1">
    <citation type="submission" date="2023-07" db="EMBL/GenBank/DDBJ databases">
        <title>Comparative genomics of wheat-associated soil bacteria to identify genetic determinants of phenazine resistance.</title>
        <authorList>
            <person name="Mouncey N."/>
        </authorList>
    </citation>
    <scope>NUCLEOTIDE SEQUENCE [LARGE SCALE GENOMIC DNA]</scope>
    <source>
        <strain evidence="6 7">B3I12</strain>
    </source>
</reference>
<dbReference type="InterPro" id="IPR013328">
    <property type="entry name" value="6PGD_dom2"/>
</dbReference>
<gene>
    <name evidence="6" type="ORF">QF034_003492</name>
</gene>
<dbReference type="InterPro" id="IPR036291">
    <property type="entry name" value="NAD(P)-bd_dom_sf"/>
</dbReference>
<dbReference type="PANTHER" id="PTHR43580">
    <property type="entry name" value="OXIDOREDUCTASE GLYR1-RELATED"/>
    <property type="match status" value="1"/>
</dbReference>
<dbReference type="EMBL" id="JAUSYP010000001">
    <property type="protein sequence ID" value="MDQ0749261.1"/>
    <property type="molecule type" value="Genomic_DNA"/>
</dbReference>
<keyword evidence="7" id="KW-1185">Reference proteome</keyword>
<evidence type="ECO:0000313" key="6">
    <source>
        <dbReference type="EMBL" id="MDQ0749261.1"/>
    </source>
</evidence>
<name>A0ABU0QPF2_9ACTN</name>
<evidence type="ECO:0000259" key="5">
    <source>
        <dbReference type="Pfam" id="PF14833"/>
    </source>
</evidence>
<dbReference type="Gene3D" id="3.40.50.720">
    <property type="entry name" value="NAD(P)-binding Rossmann-like Domain"/>
    <property type="match status" value="1"/>
</dbReference>
<evidence type="ECO:0000313" key="7">
    <source>
        <dbReference type="Proteomes" id="UP001232755"/>
    </source>
</evidence>
<dbReference type="SUPFAM" id="SSF48179">
    <property type="entry name" value="6-phosphogluconate dehydrogenase C-terminal domain-like"/>
    <property type="match status" value="1"/>
</dbReference>
<dbReference type="SUPFAM" id="SSF51735">
    <property type="entry name" value="NAD(P)-binding Rossmann-fold domains"/>
    <property type="match status" value="1"/>
</dbReference>
<dbReference type="GO" id="GO:0008442">
    <property type="term" value="F:3-hydroxyisobutyrate dehydrogenase activity"/>
    <property type="evidence" value="ECO:0007669"/>
    <property type="project" value="UniProtKB-EC"/>
</dbReference>
<dbReference type="InterPro" id="IPR029154">
    <property type="entry name" value="HIBADH-like_NADP-bd"/>
</dbReference>
<feature type="domain" description="3-hydroxyisobutyrate dehydrogenase-like NAD-binding" evidence="5">
    <location>
        <begin position="165"/>
        <end position="283"/>
    </location>
</feature>
<evidence type="ECO:0000256" key="3">
    <source>
        <dbReference type="ARBA" id="ARBA00023027"/>
    </source>
</evidence>
<proteinExistence type="inferred from homology"/>
<evidence type="ECO:0000256" key="2">
    <source>
        <dbReference type="ARBA" id="ARBA00023002"/>
    </source>
</evidence>
<comment type="caution">
    <text evidence="6">The sequence shown here is derived from an EMBL/GenBank/DDBJ whole genome shotgun (WGS) entry which is preliminary data.</text>
</comment>
<dbReference type="Pfam" id="PF14833">
    <property type="entry name" value="NAD_binding_11"/>
    <property type="match status" value="1"/>
</dbReference>
<evidence type="ECO:0000259" key="4">
    <source>
        <dbReference type="Pfam" id="PF03446"/>
    </source>
</evidence>
<accession>A0ABU0QPF2</accession>
<evidence type="ECO:0000256" key="1">
    <source>
        <dbReference type="ARBA" id="ARBA00009080"/>
    </source>
</evidence>
<sequence>MSVERVAVIGLGAMGAPIARRLLGNGDRVTVWNRSPRRVAALREAGAVVGASPAEAARGAETVIVMVSDPQALLAVAEGEHGIAAGVQPGAVVVQMSTVSPSSVTRLAHALPPGTGLLDAPVLGSVAEAASGTLRLLVGGPHELVERCLPLLTQLGAPLRVGELGAGTAAKLVANNALFGVLGVLGESLALGGALGLSWEALHEVLGVTPLAEQAARRRPAIEAGDHPARFALALARKDADLVVDAVTDGGLGLGLTAAARDWLVDAERAGRAGQDYSAVLSHILQTATKGPRR</sequence>
<protein>
    <submittedName>
        <fullName evidence="6">3-hydroxyisobutyrate dehydrogenase</fullName>
        <ecNumber evidence="6">1.1.1.31</ecNumber>
    </submittedName>
</protein>
<keyword evidence="2 6" id="KW-0560">Oxidoreductase</keyword>
<dbReference type="InterPro" id="IPR015815">
    <property type="entry name" value="HIBADH-related"/>
</dbReference>
<dbReference type="PIRSF" id="PIRSF000103">
    <property type="entry name" value="HIBADH"/>
    <property type="match status" value="1"/>
</dbReference>
<dbReference type="EC" id="1.1.1.31" evidence="6"/>
<dbReference type="RefSeq" id="WP_307175866.1">
    <property type="nucleotide sequence ID" value="NZ_JAUSYP010000001.1"/>
</dbReference>
<comment type="similarity">
    <text evidence="1">Belongs to the HIBADH-related family.</text>
</comment>
<keyword evidence="3" id="KW-0520">NAD</keyword>
<dbReference type="InterPro" id="IPR006115">
    <property type="entry name" value="6PGDH_NADP-bd"/>
</dbReference>
<organism evidence="6 7">
    <name type="scientific">Streptomyces africanus</name>
    <dbReference type="NCBI Taxonomy" id="231024"/>
    <lineage>
        <taxon>Bacteria</taxon>
        <taxon>Bacillati</taxon>
        <taxon>Actinomycetota</taxon>
        <taxon>Actinomycetes</taxon>
        <taxon>Kitasatosporales</taxon>
        <taxon>Streptomycetaceae</taxon>
        <taxon>Streptomyces</taxon>
    </lineage>
</organism>
<dbReference type="Proteomes" id="UP001232755">
    <property type="component" value="Unassembled WGS sequence"/>
</dbReference>